<dbReference type="EMBL" id="ASHM01053996">
    <property type="protein sequence ID" value="PNX87503.1"/>
    <property type="molecule type" value="Genomic_DNA"/>
</dbReference>
<accession>A0A2K3M9R0</accession>
<organism evidence="1 2">
    <name type="scientific">Trifolium pratense</name>
    <name type="common">Red clover</name>
    <dbReference type="NCBI Taxonomy" id="57577"/>
    <lineage>
        <taxon>Eukaryota</taxon>
        <taxon>Viridiplantae</taxon>
        <taxon>Streptophyta</taxon>
        <taxon>Embryophyta</taxon>
        <taxon>Tracheophyta</taxon>
        <taxon>Spermatophyta</taxon>
        <taxon>Magnoliopsida</taxon>
        <taxon>eudicotyledons</taxon>
        <taxon>Gunneridae</taxon>
        <taxon>Pentapetalae</taxon>
        <taxon>rosids</taxon>
        <taxon>fabids</taxon>
        <taxon>Fabales</taxon>
        <taxon>Fabaceae</taxon>
        <taxon>Papilionoideae</taxon>
        <taxon>50 kb inversion clade</taxon>
        <taxon>NPAAA clade</taxon>
        <taxon>Hologalegina</taxon>
        <taxon>IRL clade</taxon>
        <taxon>Trifolieae</taxon>
        <taxon>Trifolium</taxon>
    </lineage>
</organism>
<proteinExistence type="predicted"/>
<feature type="non-terminal residue" evidence="1">
    <location>
        <position position="1"/>
    </location>
</feature>
<name>A0A2K3M9R0_TRIPR</name>
<dbReference type="AlphaFoldDB" id="A0A2K3M9R0"/>
<sequence>GAPTLKSVRVKQRFSMLNDTYLRNGNWFRIYSPQRWAKALDGINSHQVAVGKRLESHDEQLMLIW</sequence>
<protein>
    <submittedName>
        <fullName evidence="1">Uncharacterized protein</fullName>
    </submittedName>
</protein>
<reference evidence="1 2" key="1">
    <citation type="journal article" date="2014" name="Am. J. Bot.">
        <title>Genome assembly and annotation for red clover (Trifolium pratense; Fabaceae).</title>
        <authorList>
            <person name="Istvanek J."/>
            <person name="Jaros M."/>
            <person name="Krenek A."/>
            <person name="Repkova J."/>
        </authorList>
    </citation>
    <scope>NUCLEOTIDE SEQUENCE [LARGE SCALE GENOMIC DNA]</scope>
    <source>
        <strain evidence="2">cv. Tatra</strain>
        <tissue evidence="1">Young leaves</tissue>
    </source>
</reference>
<gene>
    <name evidence="1" type="ORF">L195_g043592</name>
</gene>
<dbReference type="Proteomes" id="UP000236291">
    <property type="component" value="Unassembled WGS sequence"/>
</dbReference>
<reference evidence="1 2" key="2">
    <citation type="journal article" date="2017" name="Front. Plant Sci.">
        <title>Gene Classification and Mining of Molecular Markers Useful in Red Clover (Trifolium pratense) Breeding.</title>
        <authorList>
            <person name="Istvanek J."/>
            <person name="Dluhosova J."/>
            <person name="Dluhos P."/>
            <person name="Patkova L."/>
            <person name="Nedelnik J."/>
            <person name="Repkova J."/>
        </authorList>
    </citation>
    <scope>NUCLEOTIDE SEQUENCE [LARGE SCALE GENOMIC DNA]</scope>
    <source>
        <strain evidence="2">cv. Tatra</strain>
        <tissue evidence="1">Young leaves</tissue>
    </source>
</reference>
<comment type="caution">
    <text evidence="1">The sequence shown here is derived from an EMBL/GenBank/DDBJ whole genome shotgun (WGS) entry which is preliminary data.</text>
</comment>
<evidence type="ECO:0000313" key="1">
    <source>
        <dbReference type="EMBL" id="PNX87503.1"/>
    </source>
</evidence>
<evidence type="ECO:0000313" key="2">
    <source>
        <dbReference type="Proteomes" id="UP000236291"/>
    </source>
</evidence>